<dbReference type="GO" id="GO:0006261">
    <property type="term" value="P:DNA-templated DNA replication"/>
    <property type="evidence" value="ECO:0007669"/>
    <property type="project" value="TreeGrafter"/>
</dbReference>
<reference evidence="11 12" key="1">
    <citation type="submission" date="2018-06" db="EMBL/GenBank/DDBJ databases">
        <authorList>
            <consortium name="Pathogen Informatics"/>
            <person name="Doyle S."/>
        </authorList>
    </citation>
    <scope>NUCLEOTIDE SEQUENCE [LARGE SCALE GENOMIC DNA]</scope>
    <source>
        <strain evidence="11 12">NCTC13337</strain>
    </source>
</reference>
<dbReference type="GO" id="GO:0009360">
    <property type="term" value="C:DNA polymerase III complex"/>
    <property type="evidence" value="ECO:0007669"/>
    <property type="project" value="UniProtKB-UniRule"/>
</dbReference>
<evidence type="ECO:0000313" key="12">
    <source>
        <dbReference type="Proteomes" id="UP000254601"/>
    </source>
</evidence>
<dbReference type="GO" id="GO:0003887">
    <property type="term" value="F:DNA-directed DNA polymerase activity"/>
    <property type="evidence" value="ECO:0007669"/>
    <property type="project" value="UniProtKB-UniRule"/>
</dbReference>
<evidence type="ECO:0000256" key="5">
    <source>
        <dbReference type="ARBA" id="ARBA00022705"/>
    </source>
</evidence>
<dbReference type="InterPro" id="IPR008921">
    <property type="entry name" value="DNA_pol3_clamp-load_cplx_C"/>
</dbReference>
<feature type="domain" description="DNA polymerase III delta N-terminal" evidence="10">
    <location>
        <begin position="22"/>
        <end position="131"/>
    </location>
</feature>
<dbReference type="RefSeq" id="WP_072576058.1">
    <property type="nucleotide sequence ID" value="NZ_LWHB01000048.1"/>
</dbReference>
<evidence type="ECO:0000256" key="8">
    <source>
        <dbReference type="ARBA" id="ARBA00049244"/>
    </source>
</evidence>
<sequence>MSIEATKIAHYLENRSLPNLSLIYGSEPLLNQEALDILRQKAKQEGYLERQRLEISRHADWQILITELESPSLFSPNRLIEAHSQIKKADNHAAKQLVKIATLPFSKIKLILHFPRLDKPQKTEWYKSLIRSGMLEIISTNLSPQAYEQQIQHRLSTAQLRLTQSAFDTFLDYHEGNLLAAQQSIDRLKYSQEHTDILDKTIIERLLDDFSRLTIYGFKNALFNADWLTAYRIAEKIEQEDKYQITLINWHLMRDMHILLQLASRTKQEYADIFKTANIYSRQQKHYLYALNRLRPGVISSTLKLAAKLDRINKGAEPGDPWLTLKQYCLLRAYR</sequence>
<dbReference type="Proteomes" id="UP000254601">
    <property type="component" value="Unassembled WGS sequence"/>
</dbReference>
<dbReference type="SUPFAM" id="SSF48019">
    <property type="entry name" value="post-AAA+ oligomerization domain-like"/>
    <property type="match status" value="1"/>
</dbReference>
<keyword evidence="12" id="KW-1185">Reference proteome</keyword>
<keyword evidence="5" id="KW-0235">DNA replication</keyword>
<dbReference type="InterPro" id="IPR010372">
    <property type="entry name" value="DNA_pol3_delta_N"/>
</dbReference>
<evidence type="ECO:0000256" key="6">
    <source>
        <dbReference type="ARBA" id="ARBA00022932"/>
    </source>
</evidence>
<dbReference type="InterPro" id="IPR005790">
    <property type="entry name" value="DNA_polIII_delta"/>
</dbReference>
<keyword evidence="6" id="KW-0239">DNA-directed DNA polymerase</keyword>
<evidence type="ECO:0000256" key="9">
    <source>
        <dbReference type="NCBIfam" id="TIGR01128"/>
    </source>
</evidence>
<protein>
    <recommendedName>
        <fullName evidence="2 9">DNA polymerase III subunit delta</fullName>
        <ecNumber evidence="1 9">2.7.7.7</ecNumber>
    </recommendedName>
</protein>
<comment type="catalytic activity">
    <reaction evidence="8">
        <text>DNA(n) + a 2'-deoxyribonucleoside 5'-triphosphate = DNA(n+1) + diphosphate</text>
        <dbReference type="Rhea" id="RHEA:22508"/>
        <dbReference type="Rhea" id="RHEA-COMP:17339"/>
        <dbReference type="Rhea" id="RHEA-COMP:17340"/>
        <dbReference type="ChEBI" id="CHEBI:33019"/>
        <dbReference type="ChEBI" id="CHEBI:61560"/>
        <dbReference type="ChEBI" id="CHEBI:173112"/>
        <dbReference type="EC" id="2.7.7.7"/>
    </reaction>
</comment>
<proteinExistence type="inferred from homology"/>
<keyword evidence="4 11" id="KW-0548">Nucleotidyltransferase</keyword>
<evidence type="ECO:0000256" key="3">
    <source>
        <dbReference type="ARBA" id="ARBA00022679"/>
    </source>
</evidence>
<evidence type="ECO:0000256" key="1">
    <source>
        <dbReference type="ARBA" id="ARBA00012417"/>
    </source>
</evidence>
<comment type="similarity">
    <text evidence="7">Belongs to the DNA polymerase HolA subunit family.</text>
</comment>
<dbReference type="Gene3D" id="3.40.50.300">
    <property type="entry name" value="P-loop containing nucleotide triphosphate hydrolases"/>
    <property type="match status" value="1"/>
</dbReference>
<evidence type="ECO:0000256" key="4">
    <source>
        <dbReference type="ARBA" id="ARBA00022695"/>
    </source>
</evidence>
<dbReference type="Gene3D" id="1.20.272.10">
    <property type="match status" value="1"/>
</dbReference>
<dbReference type="InterPro" id="IPR027417">
    <property type="entry name" value="P-loop_NTPase"/>
</dbReference>
<dbReference type="Pfam" id="PF06144">
    <property type="entry name" value="DNA_pol3_delta"/>
    <property type="match status" value="1"/>
</dbReference>
<dbReference type="PANTHER" id="PTHR34388:SF1">
    <property type="entry name" value="DNA POLYMERASE III SUBUNIT DELTA"/>
    <property type="match status" value="1"/>
</dbReference>
<evidence type="ECO:0000313" key="11">
    <source>
        <dbReference type="EMBL" id="SUO93541.1"/>
    </source>
</evidence>
<dbReference type="AlphaFoldDB" id="A0A380MP86"/>
<evidence type="ECO:0000256" key="7">
    <source>
        <dbReference type="ARBA" id="ARBA00034754"/>
    </source>
</evidence>
<dbReference type="EMBL" id="UHIC01000001">
    <property type="protein sequence ID" value="SUO93541.1"/>
    <property type="molecule type" value="Genomic_DNA"/>
</dbReference>
<name>A0A380MP86_9GAMM</name>
<organism evidence="11 12">
    <name type="scientific">Suttonella ornithocola</name>
    <dbReference type="NCBI Taxonomy" id="279832"/>
    <lineage>
        <taxon>Bacteria</taxon>
        <taxon>Pseudomonadati</taxon>
        <taxon>Pseudomonadota</taxon>
        <taxon>Gammaproteobacteria</taxon>
        <taxon>Cardiobacteriales</taxon>
        <taxon>Cardiobacteriaceae</taxon>
        <taxon>Suttonella</taxon>
    </lineage>
</organism>
<dbReference type="Gene3D" id="1.10.8.60">
    <property type="match status" value="1"/>
</dbReference>
<dbReference type="SUPFAM" id="SSF52540">
    <property type="entry name" value="P-loop containing nucleoside triphosphate hydrolases"/>
    <property type="match status" value="1"/>
</dbReference>
<dbReference type="OrthoDB" id="9770982at2"/>
<gene>
    <name evidence="11" type="primary">holA</name>
    <name evidence="11" type="ORF">NCTC13337_00288</name>
</gene>
<evidence type="ECO:0000259" key="10">
    <source>
        <dbReference type="Pfam" id="PF06144"/>
    </source>
</evidence>
<dbReference type="PANTHER" id="PTHR34388">
    <property type="entry name" value="DNA POLYMERASE III SUBUNIT DELTA"/>
    <property type="match status" value="1"/>
</dbReference>
<keyword evidence="3 11" id="KW-0808">Transferase</keyword>
<dbReference type="EC" id="2.7.7.7" evidence="1 9"/>
<accession>A0A380MP86</accession>
<dbReference type="NCBIfam" id="TIGR01128">
    <property type="entry name" value="holA"/>
    <property type="match status" value="1"/>
</dbReference>
<evidence type="ECO:0000256" key="2">
    <source>
        <dbReference type="ARBA" id="ARBA00017703"/>
    </source>
</evidence>
<dbReference type="GO" id="GO:0003677">
    <property type="term" value="F:DNA binding"/>
    <property type="evidence" value="ECO:0007669"/>
    <property type="project" value="InterPro"/>
</dbReference>